<dbReference type="PANTHER" id="PTHR34985:SF1">
    <property type="entry name" value="SLR0554 PROTEIN"/>
    <property type="match status" value="1"/>
</dbReference>
<dbReference type="InterPro" id="IPR002694">
    <property type="entry name" value="Znf_CHC2"/>
</dbReference>
<feature type="domain" description="Zinc finger CHC2-type" evidence="1">
    <location>
        <begin position="30"/>
        <end position="86"/>
    </location>
</feature>
<dbReference type="Pfam" id="PF05272">
    <property type="entry name" value="VapE-like_dom"/>
    <property type="match status" value="1"/>
</dbReference>
<dbReference type="Proteomes" id="UP001400965">
    <property type="component" value="Unassembled WGS sequence"/>
</dbReference>
<dbReference type="RefSeq" id="WP_346045244.1">
    <property type="nucleotide sequence ID" value="NZ_BAAACP010000010.1"/>
</dbReference>
<dbReference type="EMBL" id="BAAACP010000010">
    <property type="protein sequence ID" value="GAA0864580.1"/>
    <property type="molecule type" value="Genomic_DNA"/>
</dbReference>
<dbReference type="SUPFAM" id="SSF57783">
    <property type="entry name" value="Zinc beta-ribbon"/>
    <property type="match status" value="1"/>
</dbReference>
<name>A0ABP3XLT5_9FIRM</name>
<dbReference type="SMART" id="SM00400">
    <property type="entry name" value="ZnF_CHCC"/>
    <property type="match status" value="1"/>
</dbReference>
<dbReference type="InterPro" id="IPR007936">
    <property type="entry name" value="VapE-like_dom"/>
</dbReference>
<proteinExistence type="predicted"/>
<dbReference type="Pfam" id="PF01807">
    <property type="entry name" value="Zn_ribbon_DnaG"/>
    <property type="match status" value="1"/>
</dbReference>
<dbReference type="InterPro" id="IPR036977">
    <property type="entry name" value="DNA_primase_Znf_CHC2"/>
</dbReference>
<reference evidence="3" key="1">
    <citation type="journal article" date="2019" name="Int. J. Syst. Evol. Microbiol.">
        <title>The Global Catalogue of Microorganisms (GCM) 10K type strain sequencing project: providing services to taxonomists for standard genome sequencing and annotation.</title>
        <authorList>
            <consortium name="The Broad Institute Genomics Platform"/>
            <consortium name="The Broad Institute Genome Sequencing Center for Infectious Disease"/>
            <person name="Wu L."/>
            <person name="Ma J."/>
        </authorList>
    </citation>
    <scope>NUCLEOTIDE SEQUENCE [LARGE SCALE GENOMIC DNA]</scope>
    <source>
        <strain evidence="3">JCM 6486</strain>
    </source>
</reference>
<comment type="caution">
    <text evidence="2">The sequence shown here is derived from an EMBL/GenBank/DDBJ whole genome shotgun (WGS) entry which is preliminary data.</text>
</comment>
<gene>
    <name evidence="2" type="ORF">GCM10008917_18620</name>
</gene>
<dbReference type="Gene3D" id="3.90.580.10">
    <property type="entry name" value="Zinc finger, CHC2-type domain"/>
    <property type="match status" value="1"/>
</dbReference>
<dbReference type="PANTHER" id="PTHR34985">
    <property type="entry name" value="SLR0554 PROTEIN"/>
    <property type="match status" value="1"/>
</dbReference>
<sequence length="534" mass="62731">MYKQYIEEIKNIRDLETVINYYYPSQLRKNKMKCPFHNDKSPSLQIADKGNGAFYKCFGCGVGGDIIDFIKRVEQINFIEALKKAYQILNRPLTLPTKRTIRLNSVNKTKINEYYNKQVKEAIKEKNLDKAFELSCKQEKEISQNYHINFPYLDSKNRPQKIWDNLDVLLKHNNINVVYNEIVKDIEITGLEGANIESQLVDIHSLCNKYGFSLSLNTIQSFIHRIAYNNSYNPVVDYLRNCYMEFDGESKYIQMLCDALITRRDYDQELKKLLIRKWLLNTANIVFNDGNTNIEGILTLQGKQGIGKTRLIRKLIPMYVKTGLELDPSDKDKVYQCIKYWVCELGELDSTLKKDLAKLKAFITEQMDEFRRPYGLVPIKYPRKTSFYATVNNEEFLKDESGNRRYWVIPIEKIDFDLIDKIDIDKLWGEVMYLKEENMETTYLNQSQIERLNTSNADFKVMNQLELGINMEFDWDADKIMWNWKSSTEIANRLRLKSSKGLRATLESYGAKYKKVGNKRGYNTPPYKYIMSIS</sequence>
<evidence type="ECO:0000313" key="3">
    <source>
        <dbReference type="Proteomes" id="UP001400965"/>
    </source>
</evidence>
<evidence type="ECO:0000259" key="1">
    <source>
        <dbReference type="SMART" id="SM00400"/>
    </source>
</evidence>
<accession>A0ABP3XLT5</accession>
<keyword evidence="3" id="KW-1185">Reference proteome</keyword>
<evidence type="ECO:0000313" key="2">
    <source>
        <dbReference type="EMBL" id="GAA0864580.1"/>
    </source>
</evidence>
<protein>
    <recommendedName>
        <fullName evidence="1">Zinc finger CHC2-type domain-containing protein</fullName>
    </recommendedName>
</protein>
<organism evidence="2 3">
    <name type="scientific">Paraclostridium tenue</name>
    <dbReference type="NCBI Taxonomy" id="1737"/>
    <lineage>
        <taxon>Bacteria</taxon>
        <taxon>Bacillati</taxon>
        <taxon>Bacillota</taxon>
        <taxon>Clostridia</taxon>
        <taxon>Peptostreptococcales</taxon>
        <taxon>Peptostreptococcaceae</taxon>
        <taxon>Paraclostridium</taxon>
    </lineage>
</organism>